<evidence type="ECO:0000313" key="14">
    <source>
        <dbReference type="Proteomes" id="UP000234775"/>
    </source>
</evidence>
<dbReference type="FunFam" id="3.30.565.10:FF:000006">
    <property type="entry name" value="Sensor histidine kinase WalK"/>
    <property type="match status" value="1"/>
</dbReference>
<dbReference type="STRING" id="87541.AWM71_02550"/>
<evidence type="ECO:0000256" key="7">
    <source>
        <dbReference type="ARBA" id="ARBA00023012"/>
    </source>
</evidence>
<evidence type="ECO:0000313" key="12">
    <source>
        <dbReference type="EMBL" id="PKY92005.1"/>
    </source>
</evidence>
<reference evidence="12 14" key="2">
    <citation type="submission" date="2017-12" db="EMBL/GenBank/DDBJ databases">
        <title>Phylogenetic diversity of female urinary microbiome.</title>
        <authorList>
            <person name="Thomas-White K."/>
            <person name="Wolfe A.J."/>
        </authorList>
    </citation>
    <scope>NUCLEOTIDE SEQUENCE [LARGE SCALE GENOMIC DNA]</scope>
    <source>
        <strain evidence="12 14">UMB0844</strain>
    </source>
</reference>
<dbReference type="EMBL" id="PKGZ01000001">
    <property type="protein sequence ID" value="PKY92005.1"/>
    <property type="molecule type" value="Genomic_DNA"/>
</dbReference>
<dbReference type="Gene3D" id="6.10.340.10">
    <property type="match status" value="1"/>
</dbReference>
<dbReference type="InterPro" id="IPR003594">
    <property type="entry name" value="HATPase_dom"/>
</dbReference>
<keyword evidence="5" id="KW-0808">Transferase</keyword>
<proteinExistence type="predicted"/>
<dbReference type="EC" id="2.7.13.3" evidence="3"/>
<dbReference type="SMART" id="SM00387">
    <property type="entry name" value="HATPase_c"/>
    <property type="match status" value="1"/>
</dbReference>
<dbReference type="InterPro" id="IPR036890">
    <property type="entry name" value="HATPase_C_sf"/>
</dbReference>
<comment type="caution">
    <text evidence="12">The sequence shown here is derived from an EMBL/GenBank/DDBJ whole genome shotgun (WGS) entry which is preliminary data.</text>
</comment>
<dbReference type="SUPFAM" id="SSF158472">
    <property type="entry name" value="HAMP domain-like"/>
    <property type="match status" value="1"/>
</dbReference>
<evidence type="ECO:0000256" key="5">
    <source>
        <dbReference type="ARBA" id="ARBA00022679"/>
    </source>
</evidence>
<keyword evidence="7" id="KW-0902">Two-component regulatory system</keyword>
<dbReference type="Gene3D" id="1.10.287.130">
    <property type="match status" value="1"/>
</dbReference>
<dbReference type="PRINTS" id="PR00344">
    <property type="entry name" value="BCTRLSENSOR"/>
</dbReference>
<dbReference type="InterPro" id="IPR003660">
    <property type="entry name" value="HAMP_dom"/>
</dbReference>
<dbReference type="InterPro" id="IPR005467">
    <property type="entry name" value="His_kinase_dom"/>
</dbReference>
<dbReference type="Pfam" id="PF02518">
    <property type="entry name" value="HATPase_c"/>
    <property type="match status" value="1"/>
</dbReference>
<feature type="transmembrane region" description="Helical" evidence="8">
    <location>
        <begin position="168"/>
        <end position="191"/>
    </location>
</feature>
<comment type="catalytic activity">
    <reaction evidence="1">
        <text>ATP + protein L-histidine = ADP + protein N-phospho-L-histidine.</text>
        <dbReference type="EC" id="2.7.13.3"/>
    </reaction>
</comment>
<dbReference type="Proteomes" id="UP000234775">
    <property type="component" value="Unassembled WGS sequence"/>
</dbReference>
<dbReference type="GO" id="GO:0000155">
    <property type="term" value="F:phosphorelay sensor kinase activity"/>
    <property type="evidence" value="ECO:0007669"/>
    <property type="project" value="InterPro"/>
</dbReference>
<accession>A0A0X8F7J6</accession>
<evidence type="ECO:0000256" key="1">
    <source>
        <dbReference type="ARBA" id="ARBA00000085"/>
    </source>
</evidence>
<dbReference type="InterPro" id="IPR003661">
    <property type="entry name" value="HisK_dim/P_dom"/>
</dbReference>
<dbReference type="CDD" id="cd00082">
    <property type="entry name" value="HisKA"/>
    <property type="match status" value="1"/>
</dbReference>
<protein>
    <recommendedName>
        <fullName evidence="3">histidine kinase</fullName>
        <ecNumber evidence="3">2.7.13.3</ecNumber>
    </recommendedName>
</protein>
<dbReference type="RefSeq" id="WP_060776523.1">
    <property type="nucleotide sequence ID" value="NZ_CP014159.1"/>
</dbReference>
<evidence type="ECO:0000256" key="3">
    <source>
        <dbReference type="ARBA" id="ARBA00012438"/>
    </source>
</evidence>
<evidence type="ECO:0000256" key="6">
    <source>
        <dbReference type="ARBA" id="ARBA00022777"/>
    </source>
</evidence>
<dbReference type="Pfam" id="PF00512">
    <property type="entry name" value="HisKA"/>
    <property type="match status" value="1"/>
</dbReference>
<evidence type="ECO:0000313" key="13">
    <source>
        <dbReference type="Proteomes" id="UP000070422"/>
    </source>
</evidence>
<dbReference type="SUPFAM" id="SSF55874">
    <property type="entry name" value="ATPase domain of HSP90 chaperone/DNA topoisomerase II/histidine kinase"/>
    <property type="match status" value="1"/>
</dbReference>
<dbReference type="CDD" id="cd06225">
    <property type="entry name" value="HAMP"/>
    <property type="match status" value="1"/>
</dbReference>
<keyword evidence="6 12" id="KW-0418">Kinase</keyword>
<dbReference type="OrthoDB" id="3436at2"/>
<keyword evidence="14" id="KW-1185">Reference proteome</keyword>
<dbReference type="PROSITE" id="PS50109">
    <property type="entry name" value="HIS_KIN"/>
    <property type="match status" value="1"/>
</dbReference>
<organism evidence="12 14">
    <name type="scientific">Aerococcus christensenii</name>
    <dbReference type="NCBI Taxonomy" id="87541"/>
    <lineage>
        <taxon>Bacteria</taxon>
        <taxon>Bacillati</taxon>
        <taxon>Bacillota</taxon>
        <taxon>Bacilli</taxon>
        <taxon>Lactobacillales</taxon>
        <taxon>Aerococcaceae</taxon>
        <taxon>Aerococcus</taxon>
    </lineage>
</organism>
<keyword evidence="4" id="KW-0597">Phosphoprotein</keyword>
<dbReference type="Proteomes" id="UP000070422">
    <property type="component" value="Unassembled WGS sequence"/>
</dbReference>
<keyword evidence="8" id="KW-0472">Membrane</keyword>
<dbReference type="GO" id="GO:0004721">
    <property type="term" value="F:phosphoprotein phosphatase activity"/>
    <property type="evidence" value="ECO:0007669"/>
    <property type="project" value="TreeGrafter"/>
</dbReference>
<dbReference type="InterPro" id="IPR050351">
    <property type="entry name" value="BphY/WalK/GraS-like"/>
</dbReference>
<dbReference type="Gene3D" id="3.30.565.10">
    <property type="entry name" value="Histidine kinase-like ATPase, C-terminal domain"/>
    <property type="match status" value="1"/>
</dbReference>
<gene>
    <name evidence="12" type="ORF">CYJ27_00775</name>
    <name evidence="11" type="ORF">HMPREF3187_00335</name>
</gene>
<dbReference type="PROSITE" id="PS50885">
    <property type="entry name" value="HAMP"/>
    <property type="match status" value="1"/>
</dbReference>
<dbReference type="PANTHER" id="PTHR45453">
    <property type="entry name" value="PHOSPHATE REGULON SENSOR PROTEIN PHOR"/>
    <property type="match status" value="1"/>
</dbReference>
<dbReference type="GO" id="GO:0016036">
    <property type="term" value="P:cellular response to phosphate starvation"/>
    <property type="evidence" value="ECO:0007669"/>
    <property type="project" value="TreeGrafter"/>
</dbReference>
<evidence type="ECO:0000256" key="4">
    <source>
        <dbReference type="ARBA" id="ARBA00022553"/>
    </source>
</evidence>
<dbReference type="PATRIC" id="fig|87541.4.peg.336"/>
<keyword evidence="8" id="KW-1133">Transmembrane helix</keyword>
<keyword evidence="8" id="KW-0812">Transmembrane</keyword>
<dbReference type="PANTHER" id="PTHR45453:SF1">
    <property type="entry name" value="PHOSPHATE REGULON SENSOR PROTEIN PHOR"/>
    <property type="match status" value="1"/>
</dbReference>
<evidence type="ECO:0000259" key="9">
    <source>
        <dbReference type="PROSITE" id="PS50109"/>
    </source>
</evidence>
<comment type="subcellular location">
    <subcellularLocation>
        <location evidence="2">Membrane</location>
    </subcellularLocation>
</comment>
<sequence length="486" mass="56369">MRYLYQQVLSFTAVVFVTALAVGMVTFRITKDQIYSREASQLEMVYQNIKGERISVELLEETRDWLEAPFNLKFYWYDANNQRQYPLIIDDEKDQSEDYRLDQPKIHKMLSEGSYGLVPFDMGFDAENPDAFALAIPLVDEKTQTYRGYLMIGQDAATIHNSVQNLKVSIMCGVGVASLLAILLAYMLASYHSWRINRLRRATHSVIQGEYSFIDYPHRWHDEFDALANDFNQMIGSLQASKLEIDHQEKIRHQLIMDIAHELRTPLTTMNGLLEGLRYHIFKKDKEERSLKLLYHETQRLIRLVNENLDYEKIRAREISLRPVTFSLKAFFEDFMIQAQELAAKKEDTLLLEVAEGTQVYADLDRFRQIIFNIVNNAIQFTSGGTIQIEAKNIEEGACQIEITDTGIGMTDEEMENIWERFYKADESRKSNLYGESGLGLSIVKELMEAHNARINVTSQKGKGTTFRLMFPAQPENKERTEERKK</sequence>
<evidence type="ECO:0000313" key="11">
    <source>
        <dbReference type="EMBL" id="KXB37776.1"/>
    </source>
</evidence>
<dbReference type="AlphaFoldDB" id="A0A0X8F7J6"/>
<dbReference type="GO" id="GO:0005886">
    <property type="term" value="C:plasma membrane"/>
    <property type="evidence" value="ECO:0007669"/>
    <property type="project" value="TreeGrafter"/>
</dbReference>
<feature type="domain" description="Histidine kinase" evidence="9">
    <location>
        <begin position="258"/>
        <end position="475"/>
    </location>
</feature>
<dbReference type="SMART" id="SM00388">
    <property type="entry name" value="HisKA"/>
    <property type="match status" value="1"/>
</dbReference>
<dbReference type="SUPFAM" id="SSF47384">
    <property type="entry name" value="Homodimeric domain of signal transducing histidine kinase"/>
    <property type="match status" value="1"/>
</dbReference>
<evidence type="ECO:0000256" key="8">
    <source>
        <dbReference type="SAM" id="Phobius"/>
    </source>
</evidence>
<reference evidence="11 13" key="1">
    <citation type="submission" date="2016-01" db="EMBL/GenBank/DDBJ databases">
        <authorList>
            <person name="Oliw E.H."/>
        </authorList>
    </citation>
    <scope>NUCLEOTIDE SEQUENCE [LARGE SCALE GENOMIC DNA]</scope>
    <source>
        <strain evidence="11 13">KA00635</strain>
    </source>
</reference>
<name>A0A0X8F7J6_9LACT</name>
<dbReference type="InterPro" id="IPR004358">
    <property type="entry name" value="Sig_transdc_His_kin-like_C"/>
</dbReference>
<dbReference type="InterPro" id="IPR036097">
    <property type="entry name" value="HisK_dim/P_sf"/>
</dbReference>
<feature type="domain" description="HAMP" evidence="10">
    <location>
        <begin position="195"/>
        <end position="243"/>
    </location>
</feature>
<dbReference type="KEGG" id="acg:AWM71_02550"/>
<evidence type="ECO:0000259" key="10">
    <source>
        <dbReference type="PROSITE" id="PS50885"/>
    </source>
</evidence>
<dbReference type="EMBL" id="LSCQ01000019">
    <property type="protein sequence ID" value="KXB37776.1"/>
    <property type="molecule type" value="Genomic_DNA"/>
</dbReference>
<evidence type="ECO:0000256" key="2">
    <source>
        <dbReference type="ARBA" id="ARBA00004370"/>
    </source>
</evidence>